<proteinExistence type="predicted"/>
<protein>
    <recommendedName>
        <fullName evidence="5">Secreted protein</fullName>
    </recommendedName>
</protein>
<dbReference type="Proteomes" id="UP000663855">
    <property type="component" value="Unassembled WGS sequence"/>
</dbReference>
<dbReference type="AlphaFoldDB" id="A0A815Z4F0"/>
<evidence type="ECO:0000313" key="2">
    <source>
        <dbReference type="EMBL" id="CAF1580085.1"/>
    </source>
</evidence>
<dbReference type="EMBL" id="CAJOBH010064285">
    <property type="protein sequence ID" value="CAF4440670.1"/>
    <property type="molecule type" value="Genomic_DNA"/>
</dbReference>
<evidence type="ECO:0000313" key="4">
    <source>
        <dbReference type="Proteomes" id="UP000663855"/>
    </source>
</evidence>
<evidence type="ECO:0008006" key="5">
    <source>
        <dbReference type="Google" id="ProtNLM"/>
    </source>
</evidence>
<feature type="chain" id="PRO_5036229374" description="Secreted protein" evidence="1">
    <location>
        <begin position="20"/>
        <end position="129"/>
    </location>
</feature>
<organism evidence="2 4">
    <name type="scientific">Rotaria magnacalcarata</name>
    <dbReference type="NCBI Taxonomy" id="392030"/>
    <lineage>
        <taxon>Eukaryota</taxon>
        <taxon>Metazoa</taxon>
        <taxon>Spiralia</taxon>
        <taxon>Gnathifera</taxon>
        <taxon>Rotifera</taxon>
        <taxon>Eurotatoria</taxon>
        <taxon>Bdelloidea</taxon>
        <taxon>Philodinida</taxon>
        <taxon>Philodinidae</taxon>
        <taxon>Rotaria</taxon>
    </lineage>
</organism>
<dbReference type="Proteomes" id="UP000681967">
    <property type="component" value="Unassembled WGS sequence"/>
</dbReference>
<dbReference type="EMBL" id="CAJNOV010015815">
    <property type="protein sequence ID" value="CAF1580085.1"/>
    <property type="molecule type" value="Genomic_DNA"/>
</dbReference>
<gene>
    <name evidence="3" type="ORF">BYL167_LOCUS33307</name>
    <name evidence="2" type="ORF">CJN711_LOCUS32878</name>
</gene>
<keyword evidence="1" id="KW-0732">Signal</keyword>
<accession>A0A815Z4F0</accession>
<reference evidence="2" key="1">
    <citation type="submission" date="2021-02" db="EMBL/GenBank/DDBJ databases">
        <authorList>
            <person name="Nowell W R."/>
        </authorList>
    </citation>
    <scope>NUCLEOTIDE SEQUENCE</scope>
</reference>
<evidence type="ECO:0000256" key="1">
    <source>
        <dbReference type="SAM" id="SignalP"/>
    </source>
</evidence>
<feature type="signal peptide" evidence="1">
    <location>
        <begin position="1"/>
        <end position="19"/>
    </location>
</feature>
<name>A0A815Z4F0_9BILA</name>
<evidence type="ECO:0000313" key="3">
    <source>
        <dbReference type="EMBL" id="CAF4440670.1"/>
    </source>
</evidence>
<comment type="caution">
    <text evidence="2">The sequence shown here is derived from an EMBL/GenBank/DDBJ whole genome shotgun (WGS) entry which is preliminary data.</text>
</comment>
<sequence length="129" mass="14941">MPCLMKLLITLKLIALTALTTLKDENNHEIRHIGGVHFTPKRHQVITFYLIRIISNAPEKQNVISSTAQSSSNCHRLSDQNNRNLAYDSSNQKQNHHQCVNRHKRILFNQEAEQFGRAFGIAWSTFRKF</sequence>